<proteinExistence type="predicted"/>
<name>A0A0L8G718_OCTBM</name>
<reference evidence="1" key="1">
    <citation type="submission" date="2015-07" db="EMBL/GenBank/DDBJ databases">
        <title>MeaNS - Measles Nucleotide Surveillance Program.</title>
        <authorList>
            <person name="Tran T."/>
            <person name="Druce J."/>
        </authorList>
    </citation>
    <scope>NUCLEOTIDE SEQUENCE</scope>
    <source>
        <strain evidence="1">UCB-OBI-ISO-001</strain>
        <tissue evidence="1">Gonad</tissue>
    </source>
</reference>
<evidence type="ECO:0000313" key="1">
    <source>
        <dbReference type="EMBL" id="KOF72390.1"/>
    </source>
</evidence>
<gene>
    <name evidence="1" type="ORF">OCBIM_22039515mg</name>
</gene>
<protein>
    <submittedName>
        <fullName evidence="1">Uncharacterized protein</fullName>
    </submittedName>
</protein>
<sequence length="85" mass="8983">MAVVDEKRFLRDEATGGTDITCFASETGSFDLEGVANSQVSLAFSNRSMSELIDGALRGIFSLGVRCLDTFSVGSISLVRLLSSG</sequence>
<organism evidence="1">
    <name type="scientific">Octopus bimaculoides</name>
    <name type="common">California two-spotted octopus</name>
    <dbReference type="NCBI Taxonomy" id="37653"/>
    <lineage>
        <taxon>Eukaryota</taxon>
        <taxon>Metazoa</taxon>
        <taxon>Spiralia</taxon>
        <taxon>Lophotrochozoa</taxon>
        <taxon>Mollusca</taxon>
        <taxon>Cephalopoda</taxon>
        <taxon>Coleoidea</taxon>
        <taxon>Octopodiformes</taxon>
        <taxon>Octopoda</taxon>
        <taxon>Incirrata</taxon>
        <taxon>Octopodidae</taxon>
        <taxon>Octopus</taxon>
    </lineage>
</organism>
<dbReference type="EMBL" id="KQ423680">
    <property type="protein sequence ID" value="KOF72390.1"/>
    <property type="molecule type" value="Genomic_DNA"/>
</dbReference>
<accession>A0A0L8G718</accession>
<dbReference type="AlphaFoldDB" id="A0A0L8G718"/>